<feature type="compositionally biased region" description="Low complexity" evidence="1">
    <location>
        <begin position="8"/>
        <end position="29"/>
    </location>
</feature>
<protein>
    <submittedName>
        <fullName evidence="2">Uncharacterized protein</fullName>
    </submittedName>
</protein>
<evidence type="ECO:0000256" key="1">
    <source>
        <dbReference type="SAM" id="MobiDB-lite"/>
    </source>
</evidence>
<comment type="caution">
    <text evidence="2">The sequence shown here is derived from an EMBL/GenBank/DDBJ whole genome shotgun (WGS) entry which is preliminary data.</text>
</comment>
<organism evidence="2 3">
    <name type="scientific">Puccinia graminis f. sp. tritici</name>
    <dbReference type="NCBI Taxonomy" id="56615"/>
    <lineage>
        <taxon>Eukaryota</taxon>
        <taxon>Fungi</taxon>
        <taxon>Dikarya</taxon>
        <taxon>Basidiomycota</taxon>
        <taxon>Pucciniomycotina</taxon>
        <taxon>Pucciniomycetes</taxon>
        <taxon>Pucciniales</taxon>
        <taxon>Pucciniaceae</taxon>
        <taxon>Puccinia</taxon>
    </lineage>
</organism>
<dbReference type="EMBL" id="VDEP01000373">
    <property type="protein sequence ID" value="KAA1093671.1"/>
    <property type="molecule type" value="Genomic_DNA"/>
</dbReference>
<gene>
    <name evidence="2" type="ORF">PGTUg99_018200</name>
</gene>
<feature type="region of interest" description="Disordered" evidence="1">
    <location>
        <begin position="1"/>
        <end position="43"/>
    </location>
</feature>
<dbReference type="Proteomes" id="UP000325313">
    <property type="component" value="Unassembled WGS sequence"/>
</dbReference>
<dbReference type="AlphaFoldDB" id="A0A5B0NWN6"/>
<evidence type="ECO:0000313" key="3">
    <source>
        <dbReference type="Proteomes" id="UP000325313"/>
    </source>
</evidence>
<sequence length="124" mass="12599">MNEEYAGRRASSGPSKAGSGSSLGEPESGFMEPPGVGLGEITEVRRRGGGGGGYLVRQGLVDEPGLSIAFAGEAALVVQGPGGVGGECLCADGVVLLEDCRRAGLLSESLLAQPRLPQIRPQIH</sequence>
<evidence type="ECO:0000313" key="2">
    <source>
        <dbReference type="EMBL" id="KAA1093671.1"/>
    </source>
</evidence>
<reference evidence="2 3" key="1">
    <citation type="submission" date="2019-05" db="EMBL/GenBank/DDBJ databases">
        <title>Emergence of the Ug99 lineage of the wheat stem rust pathogen through somatic hybridization.</title>
        <authorList>
            <person name="Li F."/>
            <person name="Upadhyaya N.M."/>
            <person name="Sperschneider J."/>
            <person name="Matny O."/>
            <person name="Nguyen-Phuc H."/>
            <person name="Mago R."/>
            <person name="Raley C."/>
            <person name="Miller M.E."/>
            <person name="Silverstein K.A.T."/>
            <person name="Henningsen E."/>
            <person name="Hirsch C.D."/>
            <person name="Visser B."/>
            <person name="Pretorius Z.A."/>
            <person name="Steffenson B.J."/>
            <person name="Schwessinger B."/>
            <person name="Dodds P.N."/>
            <person name="Figueroa M."/>
        </authorList>
    </citation>
    <scope>NUCLEOTIDE SEQUENCE [LARGE SCALE GENOMIC DNA]</scope>
    <source>
        <strain evidence="2 3">Ug99</strain>
    </source>
</reference>
<accession>A0A5B0NWN6</accession>
<proteinExistence type="predicted"/>
<name>A0A5B0NWN6_PUCGR</name>